<proteinExistence type="predicted"/>
<organism evidence="1 2">
    <name type="scientific">Blastococcus aurantiacus</name>
    <dbReference type="NCBI Taxonomy" id="1550231"/>
    <lineage>
        <taxon>Bacteria</taxon>
        <taxon>Bacillati</taxon>
        <taxon>Actinomycetota</taxon>
        <taxon>Actinomycetes</taxon>
        <taxon>Geodermatophilales</taxon>
        <taxon>Geodermatophilaceae</taxon>
        <taxon>Blastococcus</taxon>
    </lineage>
</organism>
<dbReference type="OrthoDB" id="479249at2"/>
<dbReference type="EMBL" id="FNBT01000002">
    <property type="protein sequence ID" value="SDF25499.1"/>
    <property type="molecule type" value="Genomic_DNA"/>
</dbReference>
<sequence length="634" mass="68294">MTMQIPGPRTPVAARSVSDDALRRVAAHREQYDRLVEVVEAYARQGDLERVLLTATLIGNMTWCAPVGLLADPRLERAVVSAARAGGPAPEIDGQRARGRVLHVLSETYGVGGHTRLAWRWIERDPRRSDVVLTNQGGPSPEPLRAAARSTGGQVFDLKEAHPTFGARAHALRRHMDAADVVVLHTHPWDAIALAAANMPGRRPPVLLENHADHTFWLGLGCADLVVDNRSPGLRVTRELRGVRPERHARLALPVPDVPLSSSREEMRAALGLQDQVAALSVGSPYKMSPVWGEGFDGILAQALERFDQLVVYLVGPSDTEQWQALGERFPGRVFPLGFLPDPESLFPAMDLYLDSYPLTGGTALVEAAMAGLPTLSLQPDIPYGDVYHADIPGVTGAGYVGRTDDEYFATLAELVADPDLRHRRGRHAAEQVRAVNAGPAWDAGLEAVYDLARSAAPADLDEYPERIEEPGYGARLSALTARIMPAGTIPAPEFFAEPIAGLLDRRMRYDLAVVAAHRPTLAVRVPAGWECHEAWMARLAETAAAHPRLRVSLPPVPGDDATAAASIACLTSVLESVGQTTEDCGDLCLEVEAPEVAGLSIGEELTFSADALDVVDELLGSALWTTDRALVTG</sequence>
<dbReference type="STRING" id="1550231.SAMN05660662_1569"/>
<reference evidence="2" key="1">
    <citation type="submission" date="2016-10" db="EMBL/GenBank/DDBJ databases">
        <authorList>
            <person name="Varghese N."/>
            <person name="Submissions S."/>
        </authorList>
    </citation>
    <scope>NUCLEOTIDE SEQUENCE [LARGE SCALE GENOMIC DNA]</scope>
    <source>
        <strain evidence="2">DSM 44268</strain>
    </source>
</reference>
<keyword evidence="2" id="KW-1185">Reference proteome</keyword>
<dbReference type="SUPFAM" id="SSF53756">
    <property type="entry name" value="UDP-Glycosyltransferase/glycogen phosphorylase"/>
    <property type="match status" value="1"/>
</dbReference>
<name>A0A1G7JM13_9ACTN</name>
<evidence type="ECO:0000313" key="2">
    <source>
        <dbReference type="Proteomes" id="UP000199406"/>
    </source>
</evidence>
<accession>A0A1G7JM13</accession>
<dbReference type="RefSeq" id="WP_091764626.1">
    <property type="nucleotide sequence ID" value="NZ_FNBT01000002.1"/>
</dbReference>
<dbReference type="Gene3D" id="3.40.50.2000">
    <property type="entry name" value="Glycogen Phosphorylase B"/>
    <property type="match status" value="1"/>
</dbReference>
<dbReference type="AlphaFoldDB" id="A0A1G7JM13"/>
<protein>
    <submittedName>
        <fullName evidence="1">Uncharacterized protein</fullName>
    </submittedName>
</protein>
<evidence type="ECO:0000313" key="1">
    <source>
        <dbReference type="EMBL" id="SDF25499.1"/>
    </source>
</evidence>
<gene>
    <name evidence="1" type="ORF">SAMN05660662_1569</name>
</gene>
<dbReference type="Proteomes" id="UP000199406">
    <property type="component" value="Unassembled WGS sequence"/>
</dbReference>